<dbReference type="AlphaFoldDB" id="A0AAW1L4L6"/>
<sequence length="179" mass="20234">MYHQRKQPSDMVYPNLPYIKNIVMHSGRLGKPPAIKPQEEDAIAQAILIAASNHFKTLNIDLFFPIMKTFISGVKLDQIKFKLQTPSCNILFVETNEILRTFVASIPSSSSDNSLQTTRHALDFESHSTENCSIPAPVFRKGLQDFWGPTHVFVNVSSSHPKHVQLDSYKDCEHAKQIV</sequence>
<dbReference type="EMBL" id="JASPKY010000159">
    <property type="protein sequence ID" value="KAK9729582.1"/>
    <property type="molecule type" value="Genomic_DNA"/>
</dbReference>
<evidence type="ECO:0000313" key="2">
    <source>
        <dbReference type="Proteomes" id="UP001458880"/>
    </source>
</evidence>
<gene>
    <name evidence="1" type="ORF">QE152_g15853</name>
</gene>
<keyword evidence="2" id="KW-1185">Reference proteome</keyword>
<accession>A0AAW1L4L6</accession>
<comment type="caution">
    <text evidence="1">The sequence shown here is derived from an EMBL/GenBank/DDBJ whole genome shotgun (WGS) entry which is preliminary data.</text>
</comment>
<protein>
    <submittedName>
        <fullName evidence="1">Uncharacterized protein</fullName>
    </submittedName>
</protein>
<dbReference type="Proteomes" id="UP001458880">
    <property type="component" value="Unassembled WGS sequence"/>
</dbReference>
<organism evidence="1 2">
    <name type="scientific">Popillia japonica</name>
    <name type="common">Japanese beetle</name>
    <dbReference type="NCBI Taxonomy" id="7064"/>
    <lineage>
        <taxon>Eukaryota</taxon>
        <taxon>Metazoa</taxon>
        <taxon>Ecdysozoa</taxon>
        <taxon>Arthropoda</taxon>
        <taxon>Hexapoda</taxon>
        <taxon>Insecta</taxon>
        <taxon>Pterygota</taxon>
        <taxon>Neoptera</taxon>
        <taxon>Endopterygota</taxon>
        <taxon>Coleoptera</taxon>
        <taxon>Polyphaga</taxon>
        <taxon>Scarabaeiformia</taxon>
        <taxon>Scarabaeidae</taxon>
        <taxon>Rutelinae</taxon>
        <taxon>Popillia</taxon>
    </lineage>
</organism>
<evidence type="ECO:0000313" key="1">
    <source>
        <dbReference type="EMBL" id="KAK9729582.1"/>
    </source>
</evidence>
<name>A0AAW1L4L6_POPJA</name>
<reference evidence="1 2" key="1">
    <citation type="journal article" date="2024" name="BMC Genomics">
        <title>De novo assembly and annotation of Popillia japonica's genome with initial clues to its potential as an invasive pest.</title>
        <authorList>
            <person name="Cucini C."/>
            <person name="Boschi S."/>
            <person name="Funari R."/>
            <person name="Cardaioli E."/>
            <person name="Iannotti N."/>
            <person name="Marturano G."/>
            <person name="Paoli F."/>
            <person name="Bruttini M."/>
            <person name="Carapelli A."/>
            <person name="Frati F."/>
            <person name="Nardi F."/>
        </authorList>
    </citation>
    <scope>NUCLEOTIDE SEQUENCE [LARGE SCALE GENOMIC DNA]</scope>
    <source>
        <strain evidence="1">DMR45628</strain>
    </source>
</reference>
<proteinExistence type="predicted"/>